<dbReference type="GO" id="GO:0047480">
    <property type="term" value="F:UDP-N-acetylmuramoyl-tripeptide-D-alanyl-D-alanine ligase activity"/>
    <property type="evidence" value="ECO:0007669"/>
    <property type="project" value="UniProtKB-EC"/>
</dbReference>
<dbReference type="InterPro" id="IPR036615">
    <property type="entry name" value="Mur_ligase_C_dom_sf"/>
</dbReference>
<dbReference type="Gene3D" id="3.40.1190.10">
    <property type="entry name" value="Mur-like, catalytic domain"/>
    <property type="match status" value="1"/>
</dbReference>
<proteinExistence type="predicted"/>
<sequence length="369" mass="40756">MDQTTNSYRPVIAVTGSAGKTTTKEMIAAVLNSRWKVFVSPHNHNAPSATRRHAGQLRPSHRAAVVEYGMQYYGHIKRHCLYLQPDIGVITNVGTAHVGNFGGRIEGVAKAKSELIRYMKPTGTLLLNADDPHSELLHTNEFKGRIIRVGIRKKANYQAYNVQYEHHGMSFKVKLKGIEHSFYIPVFGEHNIYNALFAIAVSHGLGFGPRHIQAGLKSYKRPRSRLRVHRLRGNIMLIDDSYSSNPHAAKAALDVLSEVGTRNKIAVLGSMLELGEFTARGHQEVGKYAAGKGVSQLLTLGSAAKHIAVGARKSGFPVDRIKCFVNKHQLERALLQKMEPGATILVKGSNKLRMDTVVAYLKRNAGISR</sequence>
<dbReference type="InterPro" id="IPR013221">
    <property type="entry name" value="Mur_ligase_cen"/>
</dbReference>
<dbReference type="SUPFAM" id="SSF53244">
    <property type="entry name" value="MurD-like peptide ligases, peptide-binding domain"/>
    <property type="match status" value="1"/>
</dbReference>
<evidence type="ECO:0000259" key="5">
    <source>
        <dbReference type="Pfam" id="PF08245"/>
    </source>
</evidence>
<dbReference type="Pfam" id="PF08245">
    <property type="entry name" value="Mur_ligase_M"/>
    <property type="match status" value="1"/>
</dbReference>
<evidence type="ECO:0000259" key="4">
    <source>
        <dbReference type="Pfam" id="PF02875"/>
    </source>
</evidence>
<dbReference type="InterPro" id="IPR036565">
    <property type="entry name" value="Mur-like_cat_sf"/>
</dbReference>
<evidence type="ECO:0000256" key="2">
    <source>
        <dbReference type="ARBA" id="ARBA00022741"/>
    </source>
</evidence>
<evidence type="ECO:0000313" key="6">
    <source>
        <dbReference type="EMBL" id="MFD2661304.1"/>
    </source>
</evidence>
<feature type="domain" description="Mur ligase central" evidence="5">
    <location>
        <begin position="14"/>
        <end position="201"/>
    </location>
</feature>
<dbReference type="InterPro" id="IPR051046">
    <property type="entry name" value="MurCDEF_CellWall_CoF430Synth"/>
</dbReference>
<gene>
    <name evidence="6" type="primary">murF</name>
    <name evidence="6" type="ORF">ACFSW5_13695</name>
</gene>
<comment type="caution">
    <text evidence="6">The sequence shown here is derived from an EMBL/GenBank/DDBJ whole genome shotgun (WGS) entry which is preliminary data.</text>
</comment>
<dbReference type="SUPFAM" id="SSF53623">
    <property type="entry name" value="MurD-like peptide ligases, catalytic domain"/>
    <property type="match status" value="1"/>
</dbReference>
<evidence type="ECO:0000256" key="1">
    <source>
        <dbReference type="ARBA" id="ARBA00022598"/>
    </source>
</evidence>
<name>A0ABW5QY62_9BACL</name>
<keyword evidence="1 6" id="KW-0436">Ligase</keyword>
<accession>A0ABW5QY62</accession>
<dbReference type="RefSeq" id="WP_379273982.1">
    <property type="nucleotide sequence ID" value="NZ_JBHUGT010000036.1"/>
</dbReference>
<dbReference type="InterPro" id="IPR004101">
    <property type="entry name" value="Mur_ligase_C"/>
</dbReference>
<protein>
    <submittedName>
        <fullName evidence="6">UDP-N-acetylmuramoyl-tripeptide--D-alanyl-D-alanine ligase</fullName>
        <ecNumber evidence="6">6.3.2.10</ecNumber>
    </submittedName>
</protein>
<keyword evidence="2" id="KW-0547">Nucleotide-binding</keyword>
<dbReference type="Gene3D" id="3.90.190.20">
    <property type="entry name" value="Mur ligase, C-terminal domain"/>
    <property type="match status" value="1"/>
</dbReference>
<dbReference type="EC" id="6.3.2.10" evidence="6"/>
<dbReference type="PANTHER" id="PTHR43024">
    <property type="entry name" value="UDP-N-ACETYLMURAMOYL-TRIPEPTIDE--D-ALANYL-D-ALANINE LIGASE"/>
    <property type="match status" value="1"/>
</dbReference>
<organism evidence="6 7">
    <name type="scientific">Paenibacillus thailandensis</name>
    <dbReference type="NCBI Taxonomy" id="393250"/>
    <lineage>
        <taxon>Bacteria</taxon>
        <taxon>Bacillati</taxon>
        <taxon>Bacillota</taxon>
        <taxon>Bacilli</taxon>
        <taxon>Bacillales</taxon>
        <taxon>Paenibacillaceae</taxon>
        <taxon>Paenibacillus</taxon>
    </lineage>
</organism>
<evidence type="ECO:0000256" key="3">
    <source>
        <dbReference type="ARBA" id="ARBA00022840"/>
    </source>
</evidence>
<dbReference type="PANTHER" id="PTHR43024:SF1">
    <property type="entry name" value="UDP-N-ACETYLMURAMOYL-TRIPEPTIDE--D-ALANYL-D-ALANINE LIGASE"/>
    <property type="match status" value="1"/>
</dbReference>
<dbReference type="Pfam" id="PF02875">
    <property type="entry name" value="Mur_ligase_C"/>
    <property type="match status" value="1"/>
</dbReference>
<feature type="domain" description="Mur ligase C-terminal" evidence="4">
    <location>
        <begin position="225"/>
        <end position="349"/>
    </location>
</feature>
<dbReference type="Proteomes" id="UP001597493">
    <property type="component" value="Unassembled WGS sequence"/>
</dbReference>
<keyword evidence="3" id="KW-0067">ATP-binding</keyword>
<evidence type="ECO:0000313" key="7">
    <source>
        <dbReference type="Proteomes" id="UP001597493"/>
    </source>
</evidence>
<reference evidence="7" key="1">
    <citation type="journal article" date="2019" name="Int. J. Syst. Evol. Microbiol.">
        <title>The Global Catalogue of Microorganisms (GCM) 10K type strain sequencing project: providing services to taxonomists for standard genome sequencing and annotation.</title>
        <authorList>
            <consortium name="The Broad Institute Genomics Platform"/>
            <consortium name="The Broad Institute Genome Sequencing Center for Infectious Disease"/>
            <person name="Wu L."/>
            <person name="Ma J."/>
        </authorList>
    </citation>
    <scope>NUCLEOTIDE SEQUENCE [LARGE SCALE GENOMIC DNA]</scope>
    <source>
        <strain evidence="7">TISTR 1827</strain>
    </source>
</reference>
<dbReference type="EMBL" id="JBHUMY010000013">
    <property type="protein sequence ID" value="MFD2661304.1"/>
    <property type="molecule type" value="Genomic_DNA"/>
</dbReference>
<keyword evidence="7" id="KW-1185">Reference proteome</keyword>